<keyword evidence="2" id="KW-1185">Reference proteome</keyword>
<evidence type="ECO:0000313" key="2">
    <source>
        <dbReference type="Proteomes" id="UP000308886"/>
    </source>
</evidence>
<evidence type="ECO:0000313" key="1">
    <source>
        <dbReference type="EMBL" id="TGX81837.1"/>
    </source>
</evidence>
<protein>
    <submittedName>
        <fullName evidence="1">OmpA family protein</fullName>
    </submittedName>
</protein>
<reference evidence="1" key="1">
    <citation type="submission" date="2019-04" db="EMBL/GenBank/DDBJ databases">
        <title>Microbes associate with the intestines of laboratory mice.</title>
        <authorList>
            <person name="Navarre W."/>
            <person name="Wong E."/>
            <person name="Huang K."/>
            <person name="Tropini C."/>
            <person name="Ng K."/>
            <person name="Yu B."/>
        </authorList>
    </citation>
    <scope>NUCLEOTIDE SEQUENCE</scope>
    <source>
        <strain evidence="1">NM73_A23</strain>
    </source>
</reference>
<dbReference type="Proteomes" id="UP000308886">
    <property type="component" value="Unassembled WGS sequence"/>
</dbReference>
<proteinExistence type="predicted"/>
<name>A0AC61QPP1_9BACT</name>
<sequence length="397" mass="44581">MKKSLFIAVFSIVAMAANAQNNEHGFYGNKFFDNWYIGVNGGASTKTTNQPDKFSVNGNAGLRIGKWLTPSFGLALEGNYYFSTKANGKSVGQYINEMYGENLEKENTRYWTAGVLGSLNISNCFWGYLGQPRKFDIHVITGIYWGQNTTKNGTVKNMINHKIGLDFNYNFGKNREWSVYAEPAIIYNIAGVNSDPYSQGFQSVKYHSNSSFLQLNVGVNYKFKTSNGSHNFLIVEPCDQNEIDALNNEINSLRAKNVADNDEIQKLRNEIANLKKALEDCEKAPKTVINEPSLPAVFYQLDKSVITPEQANNVAIAAKMMQNHPELKIQIKGYASPEGPHDNNMNLSVRRANAVKDMLVKKYGIDPNRITAEGCGETDKLFEVYEFNRVAMLYIEK</sequence>
<accession>A0AC61QPP1</accession>
<dbReference type="EMBL" id="SRZC01000013">
    <property type="protein sequence ID" value="TGX81837.1"/>
    <property type="molecule type" value="Genomic_DNA"/>
</dbReference>
<gene>
    <name evidence="1" type="ORF">E5358_08835</name>
</gene>
<organism evidence="1 2">
    <name type="scientific">Palleniella muris</name>
    <dbReference type="NCBI Taxonomy" id="3038145"/>
    <lineage>
        <taxon>Bacteria</taxon>
        <taxon>Pseudomonadati</taxon>
        <taxon>Bacteroidota</taxon>
        <taxon>Bacteroidia</taxon>
        <taxon>Bacteroidales</taxon>
        <taxon>Prevotellaceae</taxon>
        <taxon>Palleniella</taxon>
    </lineage>
</organism>
<comment type="caution">
    <text evidence="1">The sequence shown here is derived from an EMBL/GenBank/DDBJ whole genome shotgun (WGS) entry which is preliminary data.</text>
</comment>